<dbReference type="PANTHER" id="PTHR47411:SF3">
    <property type="entry name" value="I-BETA-1,3-N-ACETYLGLUCOSAMINYLTRANSFERASE"/>
    <property type="match status" value="1"/>
</dbReference>
<proteinExistence type="predicted"/>
<gene>
    <name evidence="1" type="ORF">TELCIR_11050</name>
</gene>
<dbReference type="PANTHER" id="PTHR47411">
    <property type="entry name" value="B3GNT1, BETA-1,3-N-ACETYLGUCOSAMINYLTRANSFERASE 1, HOMOLOG"/>
    <property type="match status" value="1"/>
</dbReference>
<name>A0A2G9UAF9_TELCI</name>
<accession>A0A2G9UAF9</accession>
<sequence length="67" mass="7817">MSASDPLSDEGIPTRMGDHQALAYELCRANYTFWLASQLFNIHPGIKKSPTWYDQAVMMYQTRLRHR</sequence>
<dbReference type="Proteomes" id="UP000230423">
    <property type="component" value="Unassembled WGS sequence"/>
</dbReference>
<protein>
    <submittedName>
        <fullName evidence="1">Uncharacterized protein</fullName>
    </submittedName>
</protein>
<keyword evidence="2" id="KW-1185">Reference proteome</keyword>
<evidence type="ECO:0000313" key="2">
    <source>
        <dbReference type="Proteomes" id="UP000230423"/>
    </source>
</evidence>
<dbReference type="EMBL" id="KZ347740">
    <property type="protein sequence ID" value="PIO67208.1"/>
    <property type="molecule type" value="Genomic_DNA"/>
</dbReference>
<dbReference type="OrthoDB" id="9974378at2759"/>
<organism evidence="1 2">
    <name type="scientific">Teladorsagia circumcincta</name>
    <name type="common">Brown stomach worm</name>
    <name type="synonym">Ostertagia circumcincta</name>
    <dbReference type="NCBI Taxonomy" id="45464"/>
    <lineage>
        <taxon>Eukaryota</taxon>
        <taxon>Metazoa</taxon>
        <taxon>Ecdysozoa</taxon>
        <taxon>Nematoda</taxon>
        <taxon>Chromadorea</taxon>
        <taxon>Rhabditida</taxon>
        <taxon>Rhabditina</taxon>
        <taxon>Rhabditomorpha</taxon>
        <taxon>Strongyloidea</taxon>
        <taxon>Trichostrongylidae</taxon>
        <taxon>Teladorsagia</taxon>
    </lineage>
</organism>
<evidence type="ECO:0000313" key="1">
    <source>
        <dbReference type="EMBL" id="PIO67208.1"/>
    </source>
</evidence>
<dbReference type="Pfam" id="PF13896">
    <property type="entry name" value="Glyco_transf_49"/>
    <property type="match status" value="1"/>
</dbReference>
<dbReference type="AlphaFoldDB" id="A0A2G9UAF9"/>
<reference evidence="1 2" key="1">
    <citation type="submission" date="2015-09" db="EMBL/GenBank/DDBJ databases">
        <title>Draft genome of the parasitic nematode Teladorsagia circumcincta isolate WARC Sus (inbred).</title>
        <authorList>
            <person name="Mitreva M."/>
        </authorList>
    </citation>
    <scope>NUCLEOTIDE SEQUENCE [LARGE SCALE GENOMIC DNA]</scope>
    <source>
        <strain evidence="1 2">S</strain>
    </source>
</reference>